<evidence type="ECO:0000313" key="3">
    <source>
        <dbReference type="Proteomes" id="UP000319894"/>
    </source>
</evidence>
<keyword evidence="3" id="KW-1185">Reference proteome</keyword>
<gene>
    <name evidence="2" type="ORF">DP107_04455</name>
</gene>
<feature type="transmembrane region" description="Helical" evidence="1">
    <location>
        <begin position="59"/>
        <end position="78"/>
    </location>
</feature>
<feature type="transmembrane region" description="Helical" evidence="1">
    <location>
        <begin position="84"/>
        <end position="102"/>
    </location>
</feature>
<dbReference type="InParanoid" id="A0A554NDM2"/>
<protein>
    <recommendedName>
        <fullName evidence="4">DUF3784 domain-containing protein</fullName>
    </recommendedName>
</protein>
<keyword evidence="1" id="KW-0812">Transmembrane</keyword>
<organism evidence="2 3">
    <name type="scientific">Haloglomus irregulare</name>
    <dbReference type="NCBI Taxonomy" id="2234134"/>
    <lineage>
        <taxon>Archaea</taxon>
        <taxon>Methanobacteriati</taxon>
        <taxon>Methanobacteriota</taxon>
        <taxon>Stenosarchaea group</taxon>
        <taxon>Halobacteria</taxon>
        <taxon>Halobacteriales</taxon>
        <taxon>Natronomonadaceae</taxon>
        <taxon>Haloglomus</taxon>
    </lineage>
</organism>
<evidence type="ECO:0000256" key="1">
    <source>
        <dbReference type="SAM" id="Phobius"/>
    </source>
</evidence>
<name>A0A554NDM2_9EURY</name>
<evidence type="ECO:0008006" key="4">
    <source>
        <dbReference type="Google" id="ProtNLM"/>
    </source>
</evidence>
<keyword evidence="1" id="KW-0472">Membrane</keyword>
<dbReference type="AlphaFoldDB" id="A0A554NDM2"/>
<dbReference type="Proteomes" id="UP000319894">
    <property type="component" value="Unassembled WGS sequence"/>
</dbReference>
<keyword evidence="1" id="KW-1133">Transmembrane helix</keyword>
<sequence>MVVATPDAALTAGILLAAAVCTTAVARLVRGGDASLVSGYTPGDLPPDEERLLTRRAGALGYAAAAYTALGVPIALLSLSEVAWLAWTAGFLLLLPAAYAVAPRRRPPG</sequence>
<dbReference type="EMBL" id="QMDX01000002">
    <property type="protein sequence ID" value="TSD15110.1"/>
    <property type="molecule type" value="Genomic_DNA"/>
</dbReference>
<comment type="caution">
    <text evidence="2">The sequence shown here is derived from an EMBL/GenBank/DDBJ whole genome shotgun (WGS) entry which is preliminary data.</text>
</comment>
<reference evidence="2 3" key="1">
    <citation type="submission" date="2018-06" db="EMBL/GenBank/DDBJ databases">
        <title>Natronomonas sp. F16-60 a new haloarchaeon isolated from a solar saltern of Isla Cristina, Huelva, Spain.</title>
        <authorList>
            <person name="Duran-Viseras A."/>
            <person name="Sanchez-Porro C."/>
            <person name="Ventosa A."/>
        </authorList>
    </citation>
    <scope>NUCLEOTIDE SEQUENCE [LARGE SCALE GENOMIC DNA]</scope>
    <source>
        <strain evidence="2 3">F16-60</strain>
    </source>
</reference>
<feature type="transmembrane region" description="Helical" evidence="1">
    <location>
        <begin position="12"/>
        <end position="29"/>
    </location>
</feature>
<evidence type="ECO:0000313" key="2">
    <source>
        <dbReference type="EMBL" id="TSD15110.1"/>
    </source>
</evidence>
<accession>A0A554NDM2</accession>
<proteinExistence type="predicted"/>